<name>A0A9J5XYM9_SOLCO</name>
<keyword evidence="6" id="KW-0503">Monooxygenase</keyword>
<evidence type="ECO:0000256" key="5">
    <source>
        <dbReference type="ARBA" id="ARBA00023004"/>
    </source>
</evidence>
<keyword evidence="5 7" id="KW-0408">Iron</keyword>
<dbReference type="InterPro" id="IPR017972">
    <property type="entry name" value="Cyt_P450_CS"/>
</dbReference>
<dbReference type="InterPro" id="IPR036396">
    <property type="entry name" value="Cyt_P450_sf"/>
</dbReference>
<evidence type="ECO:0000313" key="8">
    <source>
        <dbReference type="EMBL" id="KAG5592997.1"/>
    </source>
</evidence>
<sequence>MSLECFKPLFDSFPWLLLQLNVEQKGVFFSCFLGFLALLWCFIRNSNKGLPPGPKVLPLIGNLHSLDVSSETHIYFASLSQTYGPICRLWLGLKVGIIITSSALAREVLKDKDAIFANRDVSAAGREFSYGVNDLIWNPYGPKWRMLRKVCVRDMLSCSNIDSVYALRRRELRQSINYLYSQKGLPVNVGEQMFLTVLNVMTSMLWGGTLKGEERASLGAEFRHVVTEIAELISIPNLSDFYPGLAWFDFQGVIKKMKLLLKRFDKIFESMIDQRQKLDRNGVGQESKDFLQVLLKLKDEADPKMPLTMTEIKALLMDLVVGGTDTTSNAVEFAMAEIMNKPDVLRKLQQELDTVVGKDNIVEEFHIQQLPYLYAVMKEAMRIHPALPLLAPHCPSETITIGGYTVPKGSRVFVNVWAIHRDPSIWQNPTEFRPERFLDNKWNYSGNDFNYFPFGSGRRMCAGIAMAERMFMYSLASLIHSFDWILPEGETLDLKEKFCIALKKKIPLVAIPTPRLSNPTLNSNKGLPPGPKPLPLIGNLYSLDPTYFASLSQTYGPICRLWLGKKVGIIITSPALAREVLKDKDTIFANRDVPAAARELSYGGNNILWTPYGPKWRMLRKVCVRDMLSSSTLDSVYALRRKELRQSINYFYSQKGLPVNVGEQMFLTLLNVITSMLWGGTVKGEERASLGAEFRHIVTEMAALVSIPNYSDFYPGLAWFDLQGVTKKMKVLAKRFDKIFESMIDQRQKLHRNAEMGDGVGQESKDFLQVLLKLKDEADFKMPLTMTEIKALLMEMVLGGTATTANTVEFAMAEIMHKLDVLRKLQQEVDAVVGKDNIVEESHIQQLPYLYAVMKEVLRMHPATPLLVPHCPSETCTVGGYTVPKGSRVFINVWAIQRDASIWKNPTEFRPERFLDNKWDFSGNDLNYFPFGSGRRICVGIAMAERMFMYSLASLIHSFDWKLPKGETSDLTEMFDITLRKKIPLVTIPNPRLSNATLYE</sequence>
<keyword evidence="3 7" id="KW-0479">Metal-binding</keyword>
<dbReference type="GO" id="GO:0004497">
    <property type="term" value="F:monooxygenase activity"/>
    <property type="evidence" value="ECO:0007669"/>
    <property type="project" value="UniProtKB-KW"/>
</dbReference>
<dbReference type="OrthoDB" id="2789670at2759"/>
<dbReference type="PANTHER" id="PTHR47951">
    <property type="entry name" value="OS08G0547900 PROTEIN"/>
    <property type="match status" value="1"/>
</dbReference>
<accession>A0A9J5XYM9</accession>
<feature type="binding site" description="axial binding residue" evidence="7">
    <location>
        <position position="461"/>
    </location>
    <ligand>
        <name>heme</name>
        <dbReference type="ChEBI" id="CHEBI:30413"/>
    </ligand>
    <ligandPart>
        <name>Fe</name>
        <dbReference type="ChEBI" id="CHEBI:18248"/>
    </ligandPart>
</feature>
<comment type="cofactor">
    <cofactor evidence="7">
        <name>heme</name>
        <dbReference type="ChEBI" id="CHEBI:30413"/>
    </cofactor>
</comment>
<dbReference type="PRINTS" id="PR00385">
    <property type="entry name" value="P450"/>
</dbReference>
<evidence type="ECO:0000256" key="3">
    <source>
        <dbReference type="ARBA" id="ARBA00022723"/>
    </source>
</evidence>
<dbReference type="SUPFAM" id="SSF48264">
    <property type="entry name" value="Cytochrome P450"/>
    <property type="match status" value="2"/>
</dbReference>
<evidence type="ECO:0000256" key="2">
    <source>
        <dbReference type="ARBA" id="ARBA00022617"/>
    </source>
</evidence>
<comment type="caution">
    <text evidence="8">The sequence shown here is derived from an EMBL/GenBank/DDBJ whole genome shotgun (WGS) entry which is preliminary data.</text>
</comment>
<evidence type="ECO:0000256" key="6">
    <source>
        <dbReference type="ARBA" id="ARBA00023033"/>
    </source>
</evidence>
<comment type="similarity">
    <text evidence="1">Belongs to the cytochrome P450 family.</text>
</comment>
<dbReference type="FunFam" id="1.10.630.10:FF:000007">
    <property type="entry name" value="Cytochrome P450 76C4"/>
    <property type="match status" value="2"/>
</dbReference>
<organism evidence="8 9">
    <name type="scientific">Solanum commersonii</name>
    <name type="common">Commerson's wild potato</name>
    <name type="synonym">Commerson's nightshade</name>
    <dbReference type="NCBI Taxonomy" id="4109"/>
    <lineage>
        <taxon>Eukaryota</taxon>
        <taxon>Viridiplantae</taxon>
        <taxon>Streptophyta</taxon>
        <taxon>Embryophyta</taxon>
        <taxon>Tracheophyta</taxon>
        <taxon>Spermatophyta</taxon>
        <taxon>Magnoliopsida</taxon>
        <taxon>eudicotyledons</taxon>
        <taxon>Gunneridae</taxon>
        <taxon>Pentapetalae</taxon>
        <taxon>asterids</taxon>
        <taxon>lamiids</taxon>
        <taxon>Solanales</taxon>
        <taxon>Solanaceae</taxon>
        <taxon>Solanoideae</taxon>
        <taxon>Solaneae</taxon>
        <taxon>Solanum</taxon>
    </lineage>
</organism>
<dbReference type="GO" id="GO:0020037">
    <property type="term" value="F:heme binding"/>
    <property type="evidence" value="ECO:0007669"/>
    <property type="project" value="InterPro"/>
</dbReference>
<dbReference type="CDD" id="cd11073">
    <property type="entry name" value="CYP76-like"/>
    <property type="match status" value="2"/>
</dbReference>
<dbReference type="PRINTS" id="PR00463">
    <property type="entry name" value="EP450I"/>
</dbReference>
<dbReference type="GO" id="GO:0005506">
    <property type="term" value="F:iron ion binding"/>
    <property type="evidence" value="ECO:0007669"/>
    <property type="project" value="InterPro"/>
</dbReference>
<keyword evidence="4" id="KW-0560">Oxidoreductase</keyword>
<dbReference type="Gene3D" id="1.10.630.10">
    <property type="entry name" value="Cytochrome P450"/>
    <property type="match status" value="2"/>
</dbReference>
<keyword evidence="9" id="KW-1185">Reference proteome</keyword>
<evidence type="ECO:0000256" key="4">
    <source>
        <dbReference type="ARBA" id="ARBA00023002"/>
    </source>
</evidence>
<reference evidence="8 9" key="1">
    <citation type="submission" date="2020-09" db="EMBL/GenBank/DDBJ databases">
        <title>De no assembly of potato wild relative species, Solanum commersonii.</title>
        <authorList>
            <person name="Cho K."/>
        </authorList>
    </citation>
    <scope>NUCLEOTIDE SEQUENCE [LARGE SCALE GENOMIC DNA]</scope>
    <source>
        <strain evidence="8">LZ3.2</strain>
        <tissue evidence="8">Leaf</tissue>
    </source>
</reference>
<dbReference type="PROSITE" id="PS00086">
    <property type="entry name" value="CYTOCHROME_P450"/>
    <property type="match status" value="2"/>
</dbReference>
<evidence type="ECO:0000313" key="9">
    <source>
        <dbReference type="Proteomes" id="UP000824120"/>
    </source>
</evidence>
<evidence type="ECO:0008006" key="10">
    <source>
        <dbReference type="Google" id="ProtNLM"/>
    </source>
</evidence>
<evidence type="ECO:0000256" key="1">
    <source>
        <dbReference type="ARBA" id="ARBA00010617"/>
    </source>
</evidence>
<evidence type="ECO:0000256" key="7">
    <source>
        <dbReference type="PIRSR" id="PIRSR602401-1"/>
    </source>
</evidence>
<gene>
    <name evidence="8" type="ORF">H5410_043511</name>
</gene>
<proteinExistence type="inferred from homology"/>
<protein>
    <recommendedName>
        <fullName evidence="10">Cytochrome P450</fullName>
    </recommendedName>
</protein>
<dbReference type="Pfam" id="PF00067">
    <property type="entry name" value="p450"/>
    <property type="match status" value="2"/>
</dbReference>
<dbReference type="AlphaFoldDB" id="A0A9J5XYM9"/>
<dbReference type="GO" id="GO:0016705">
    <property type="term" value="F:oxidoreductase activity, acting on paired donors, with incorporation or reduction of molecular oxygen"/>
    <property type="evidence" value="ECO:0007669"/>
    <property type="project" value="InterPro"/>
</dbReference>
<dbReference type="InterPro" id="IPR002401">
    <property type="entry name" value="Cyt_P450_E_grp-I"/>
</dbReference>
<dbReference type="Proteomes" id="UP000824120">
    <property type="component" value="Chromosome 8"/>
</dbReference>
<dbReference type="InterPro" id="IPR001128">
    <property type="entry name" value="Cyt_P450"/>
</dbReference>
<dbReference type="PANTHER" id="PTHR47951:SF3">
    <property type="entry name" value="CYTOCHROME P450, FAMILY 706, SUBFAMILY A, POLYPEPTIDE 4"/>
    <property type="match status" value="1"/>
</dbReference>
<dbReference type="EMBL" id="JACXVP010000008">
    <property type="protein sequence ID" value="KAG5592997.1"/>
    <property type="molecule type" value="Genomic_DNA"/>
</dbReference>
<keyword evidence="2 7" id="KW-0349">Heme</keyword>